<evidence type="ECO:0000313" key="1">
    <source>
        <dbReference type="EMBL" id="PKF31960.1"/>
    </source>
</evidence>
<reference evidence="1 2" key="1">
    <citation type="submission" date="2017-12" db="EMBL/GenBank/DDBJ databases">
        <title>Draft Genome sequences of multiple microbial strains isolated from spacecraft associated surfaces.</title>
        <authorList>
            <person name="Seuylemezian A."/>
            <person name="Vaishampayan P."/>
            <person name="Venkateswaran K."/>
        </authorList>
    </citation>
    <scope>NUCLEOTIDE SEQUENCE [LARGE SCALE GENOMIC DNA]</scope>
    <source>
        <strain evidence="1 2">2P01AA</strain>
    </source>
</reference>
<evidence type="ECO:0000313" key="2">
    <source>
        <dbReference type="Proteomes" id="UP000233553"/>
    </source>
</evidence>
<dbReference type="AlphaFoldDB" id="A0A2N0WBU1"/>
<organism evidence="1 2">
    <name type="scientific">Acinetobacter proteolyticus</name>
    <dbReference type="NCBI Taxonomy" id="1776741"/>
    <lineage>
        <taxon>Bacteria</taxon>
        <taxon>Pseudomonadati</taxon>
        <taxon>Pseudomonadota</taxon>
        <taxon>Gammaproteobacteria</taxon>
        <taxon>Moraxellales</taxon>
        <taxon>Moraxellaceae</taxon>
        <taxon>Acinetobacter</taxon>
    </lineage>
</organism>
<gene>
    <name evidence="1" type="ORF">CW311_17140</name>
</gene>
<sequence>MNELTAKAADVIIKICGELVVDNIKGEKSCSAWRVQKIEKIEEWAKAIRDAHRSTAQTVNKEA</sequence>
<dbReference type="RefSeq" id="WP_101237285.1">
    <property type="nucleotide sequence ID" value="NZ_PISJ01000019.1"/>
</dbReference>
<protein>
    <submittedName>
        <fullName evidence="1">Uncharacterized protein</fullName>
    </submittedName>
</protein>
<comment type="caution">
    <text evidence="1">The sequence shown here is derived from an EMBL/GenBank/DDBJ whole genome shotgun (WGS) entry which is preliminary data.</text>
</comment>
<dbReference type="EMBL" id="PISJ01000019">
    <property type="protein sequence ID" value="PKF31960.1"/>
    <property type="molecule type" value="Genomic_DNA"/>
</dbReference>
<proteinExistence type="predicted"/>
<dbReference type="Proteomes" id="UP000233553">
    <property type="component" value="Unassembled WGS sequence"/>
</dbReference>
<name>A0A2N0WBU1_9GAMM</name>
<accession>A0A2N0WBU1</accession>